<feature type="binding site" evidence="10">
    <location>
        <position position="56"/>
    </location>
    <ligand>
        <name>Mn(2+)</name>
        <dbReference type="ChEBI" id="CHEBI:29035"/>
        <label>1</label>
    </ligand>
</feature>
<feature type="binding site" evidence="10">
    <location>
        <position position="56"/>
    </location>
    <ligand>
        <name>Mn(2+)</name>
        <dbReference type="ChEBI" id="CHEBI:29035"/>
        <label>2</label>
    </ligand>
</feature>
<dbReference type="EC" id="3.6.1.54" evidence="10"/>
<evidence type="ECO:0000256" key="2">
    <source>
        <dbReference type="ARBA" id="ARBA00022516"/>
    </source>
</evidence>
<protein>
    <recommendedName>
        <fullName evidence="10">UDP-2,3-diacylglucosamine hydrolase</fullName>
        <ecNumber evidence="10">3.6.1.54</ecNumber>
    </recommendedName>
    <alternativeName>
        <fullName evidence="10">UDP-2,3-diacylglucosamine diphosphatase</fullName>
    </alternativeName>
</protein>
<dbReference type="GO" id="GO:0008758">
    <property type="term" value="F:UDP-2,3-diacylglucosamine hydrolase activity"/>
    <property type="evidence" value="ECO:0007669"/>
    <property type="project" value="UniProtKB-UniRule"/>
</dbReference>
<feature type="binding site" evidence="10">
    <location>
        <position position="212"/>
    </location>
    <ligand>
        <name>Mn(2+)</name>
        <dbReference type="ChEBI" id="CHEBI:29035"/>
        <label>2</label>
    </ligand>
</feature>
<evidence type="ECO:0000259" key="11">
    <source>
        <dbReference type="Pfam" id="PF00149"/>
    </source>
</evidence>
<dbReference type="Gene3D" id="3.60.21.10">
    <property type="match status" value="1"/>
</dbReference>
<comment type="cofactor">
    <cofactor evidence="10">
        <name>Mn(2+)</name>
        <dbReference type="ChEBI" id="CHEBI:29035"/>
    </cofactor>
    <text evidence="10">Binds 2 Mn(2+) ions per subunit in a binuclear metal center.</text>
</comment>
<evidence type="ECO:0000256" key="8">
    <source>
        <dbReference type="ARBA" id="ARBA00023136"/>
    </source>
</evidence>
<feature type="domain" description="Calcineurin-like phosphoesterase" evidence="11">
    <location>
        <begin position="19"/>
        <end position="215"/>
    </location>
</feature>
<comment type="similarity">
    <text evidence="10">Belongs to the LpxH family.</text>
</comment>
<feature type="binding site" evidence="10">
    <location>
        <position position="96"/>
    </location>
    <ligand>
        <name>Mn(2+)</name>
        <dbReference type="ChEBI" id="CHEBI:29035"/>
        <label>2</label>
    </ligand>
</feature>
<dbReference type="InterPro" id="IPR043461">
    <property type="entry name" value="LpxH-like"/>
</dbReference>
<evidence type="ECO:0000313" key="12">
    <source>
        <dbReference type="EMBL" id="SFD56133.1"/>
    </source>
</evidence>
<feature type="binding site" evidence="10">
    <location>
        <position position="25"/>
    </location>
    <ligand>
        <name>Mn(2+)</name>
        <dbReference type="ChEBI" id="CHEBI:29035"/>
        <label>1</label>
    </ligand>
</feature>
<gene>
    <name evidence="10" type="primary">lpxH</name>
    <name evidence="12" type="ORF">SAMN04489710_103270</name>
</gene>
<feature type="binding site" evidence="10">
    <location>
        <position position="214"/>
    </location>
    <ligand>
        <name>Mn(2+)</name>
        <dbReference type="ChEBI" id="CHEBI:29035"/>
        <label>1</label>
    </ligand>
</feature>
<dbReference type="EMBL" id="FOMQ01000003">
    <property type="protein sequence ID" value="SFD56133.1"/>
    <property type="molecule type" value="Genomic_DNA"/>
</dbReference>
<comment type="caution">
    <text evidence="10">Lacks conserved residue(s) required for the propagation of feature annotation.</text>
</comment>
<dbReference type="GO" id="GO:0019897">
    <property type="term" value="C:extrinsic component of plasma membrane"/>
    <property type="evidence" value="ECO:0007669"/>
    <property type="project" value="UniProtKB-UniRule"/>
</dbReference>
<reference evidence="13" key="1">
    <citation type="submission" date="2016-10" db="EMBL/GenBank/DDBJ databases">
        <authorList>
            <person name="Varghese N."/>
            <person name="Submissions S."/>
        </authorList>
    </citation>
    <scope>NUCLEOTIDE SEQUENCE [LARGE SCALE GENOMIC DNA]</scope>
    <source>
        <strain evidence="13">DSM 7481</strain>
    </source>
</reference>
<dbReference type="GO" id="GO:0030145">
    <property type="term" value="F:manganese ion binding"/>
    <property type="evidence" value="ECO:0007669"/>
    <property type="project" value="UniProtKB-UniRule"/>
</dbReference>
<evidence type="ECO:0000256" key="5">
    <source>
        <dbReference type="ARBA" id="ARBA00022723"/>
    </source>
</evidence>
<keyword evidence="7 10" id="KW-0443">Lipid metabolism</keyword>
<comment type="catalytic activity">
    <reaction evidence="10">
        <text>UDP-2-N,3-O-bis[(3R)-3-hydroxytetradecanoyl]-alpha-D-glucosamine + H2O = 2-N,3-O-bis[(3R)-3-hydroxytetradecanoyl]-alpha-D-glucosaminyl 1-phosphate + UMP + 2 H(+)</text>
        <dbReference type="Rhea" id="RHEA:25213"/>
        <dbReference type="ChEBI" id="CHEBI:15377"/>
        <dbReference type="ChEBI" id="CHEBI:15378"/>
        <dbReference type="ChEBI" id="CHEBI:57865"/>
        <dbReference type="ChEBI" id="CHEBI:57957"/>
        <dbReference type="ChEBI" id="CHEBI:78847"/>
        <dbReference type="EC" id="3.6.1.54"/>
    </reaction>
</comment>
<dbReference type="Pfam" id="PF00149">
    <property type="entry name" value="Metallophos"/>
    <property type="match status" value="1"/>
</dbReference>
<feature type="binding site" evidence="10">
    <location>
        <position position="27"/>
    </location>
    <ligand>
        <name>Mn(2+)</name>
        <dbReference type="ChEBI" id="CHEBI:29035"/>
        <label>1</label>
    </ligand>
</feature>
<feature type="binding site" evidence="10">
    <location>
        <position position="131"/>
    </location>
    <ligand>
        <name>Mn(2+)</name>
        <dbReference type="ChEBI" id="CHEBI:29035"/>
        <label>2</label>
    </ligand>
</feature>
<feature type="binding site" evidence="10">
    <location>
        <position position="139"/>
    </location>
    <ligand>
        <name>substrate</name>
    </ligand>
</feature>
<sequence length="269" mass="29121">MPPTVPSLPEFVAPSAWRTVDFISDLHLDADHPETVRAFSRYLDTTPADAVFLLGDLFEVWVGDDALQEPGSFEAEGCALLRRAASRRSLYFMHGNRDFLVGDGFTTATGVPVLQDPTVLVFAGRRWLLSHGDALCLDDVDYQRFRAVARDPQWQAQVLARPLADRRAQGRSVRAESEARKQSGSGFYGDVDTAAALAWLAAADAPALIHGHTHLPADHVLREAAPGGGGAPALTRHVLTDWDLDSLAPRAGALRLTAQGLERVALVPT</sequence>
<dbReference type="PANTHER" id="PTHR34990">
    <property type="entry name" value="UDP-2,3-DIACYLGLUCOSAMINE HYDROLASE-RELATED"/>
    <property type="match status" value="1"/>
</dbReference>
<keyword evidence="6 10" id="KW-0378">Hydrolase</keyword>
<keyword evidence="8 10" id="KW-0472">Membrane</keyword>
<evidence type="ECO:0000256" key="3">
    <source>
        <dbReference type="ARBA" id="ARBA00022519"/>
    </source>
</evidence>
<comment type="pathway">
    <text evidence="10">Glycolipid biosynthesis; lipid IV(A) biosynthesis; lipid IV(A) from (3R)-3-hydroxytetradecanoyl-[acyl-carrier-protein] and UDP-N-acetyl-alpha-D-glucosamine: step 4/6.</text>
</comment>
<comment type="subcellular location">
    <subcellularLocation>
        <location evidence="10">Cell inner membrane</location>
        <topology evidence="10">Peripheral membrane protein</topology>
        <orientation evidence="10">Cytoplasmic side</orientation>
    </subcellularLocation>
</comment>
<feature type="binding site" evidence="10">
    <location>
        <position position="177"/>
    </location>
    <ligand>
        <name>substrate</name>
    </ligand>
</feature>
<evidence type="ECO:0000256" key="9">
    <source>
        <dbReference type="ARBA" id="ARBA00023211"/>
    </source>
</evidence>
<keyword evidence="1 10" id="KW-1003">Cell membrane</keyword>
<keyword evidence="9 10" id="KW-0464">Manganese</keyword>
<proteinExistence type="inferred from homology"/>
<evidence type="ECO:0000256" key="1">
    <source>
        <dbReference type="ARBA" id="ARBA00022475"/>
    </source>
</evidence>
<evidence type="ECO:0000256" key="7">
    <source>
        <dbReference type="ARBA" id="ARBA00023098"/>
    </source>
</evidence>
<accession>A0A1I1TI97</accession>
<dbReference type="RefSeq" id="WP_092950361.1">
    <property type="nucleotide sequence ID" value="NZ_FOMQ01000003.1"/>
</dbReference>
<dbReference type="OrthoDB" id="9783283at2"/>
<dbReference type="STRING" id="32040.SAMN04489710_103270"/>
<dbReference type="NCBIfam" id="NF003743">
    <property type="entry name" value="PRK05340.1"/>
    <property type="match status" value="1"/>
</dbReference>
<name>A0A1I1TI97_9BURK</name>
<dbReference type="InterPro" id="IPR004843">
    <property type="entry name" value="Calcineurin-like_PHP"/>
</dbReference>
<dbReference type="AlphaFoldDB" id="A0A1I1TI97"/>
<feature type="binding site" evidence="10">
    <location>
        <position position="181"/>
    </location>
    <ligand>
        <name>substrate</name>
    </ligand>
</feature>
<keyword evidence="13" id="KW-1185">Reference proteome</keyword>
<keyword evidence="4 10" id="KW-0441">Lipid A biosynthesis</keyword>
<dbReference type="InterPro" id="IPR029052">
    <property type="entry name" value="Metallo-depent_PP-like"/>
</dbReference>
<evidence type="ECO:0000256" key="10">
    <source>
        <dbReference type="HAMAP-Rule" id="MF_00575"/>
    </source>
</evidence>
<evidence type="ECO:0000256" key="4">
    <source>
        <dbReference type="ARBA" id="ARBA00022556"/>
    </source>
</evidence>
<dbReference type="GO" id="GO:0005737">
    <property type="term" value="C:cytoplasm"/>
    <property type="evidence" value="ECO:0007669"/>
    <property type="project" value="InterPro"/>
</dbReference>
<dbReference type="UniPathway" id="UPA00359">
    <property type="reaction ID" value="UER00480"/>
</dbReference>
<evidence type="ECO:0000256" key="6">
    <source>
        <dbReference type="ARBA" id="ARBA00022801"/>
    </source>
</evidence>
<dbReference type="GO" id="GO:0009245">
    <property type="term" value="P:lipid A biosynthetic process"/>
    <property type="evidence" value="ECO:0007669"/>
    <property type="project" value="UniProtKB-UniRule"/>
</dbReference>
<keyword evidence="5 10" id="KW-0479">Metal-binding</keyword>
<keyword evidence="3 10" id="KW-0997">Cell inner membrane</keyword>
<dbReference type="InterPro" id="IPR010138">
    <property type="entry name" value="UDP-diacylglucosamine_Hdrlase"/>
</dbReference>
<dbReference type="CDD" id="cd07398">
    <property type="entry name" value="MPP_YbbF-LpxH"/>
    <property type="match status" value="1"/>
</dbReference>
<evidence type="ECO:0000313" key="13">
    <source>
        <dbReference type="Proteomes" id="UP000199517"/>
    </source>
</evidence>
<dbReference type="Proteomes" id="UP000199517">
    <property type="component" value="Unassembled WGS sequence"/>
</dbReference>
<feature type="binding site" evidence="10">
    <location>
        <position position="212"/>
    </location>
    <ligand>
        <name>substrate</name>
    </ligand>
</feature>
<organism evidence="12 13">
    <name type="scientific">Paracidovorax konjaci</name>
    <dbReference type="NCBI Taxonomy" id="32040"/>
    <lineage>
        <taxon>Bacteria</taxon>
        <taxon>Pseudomonadati</taxon>
        <taxon>Pseudomonadota</taxon>
        <taxon>Betaproteobacteria</taxon>
        <taxon>Burkholderiales</taxon>
        <taxon>Comamonadaceae</taxon>
        <taxon>Paracidovorax</taxon>
    </lineage>
</organism>
<dbReference type="PANTHER" id="PTHR34990:SF1">
    <property type="entry name" value="UDP-2,3-DIACYLGLUCOSAMINE HYDROLASE"/>
    <property type="match status" value="1"/>
</dbReference>
<feature type="binding site" evidence="10">
    <location>
        <begin position="96"/>
        <end position="97"/>
    </location>
    <ligand>
        <name>substrate</name>
    </ligand>
</feature>
<dbReference type="SUPFAM" id="SSF56300">
    <property type="entry name" value="Metallo-dependent phosphatases"/>
    <property type="match status" value="1"/>
</dbReference>
<comment type="function">
    <text evidence="10">Hydrolyzes the pyrophosphate bond of UDP-2,3-diacylglucosamine to yield 2,3-diacylglucosamine 1-phosphate (lipid X) and UMP by catalyzing the attack of water at the alpha-P atom. Involved in the biosynthesis of lipid A, a phosphorylated glycolipid that anchors the lipopolysaccharide to the outer membrane of the cell.</text>
</comment>
<keyword evidence="2 10" id="KW-0444">Lipid biosynthesis</keyword>
<dbReference type="HAMAP" id="MF_00575">
    <property type="entry name" value="LpxH"/>
    <property type="match status" value="1"/>
</dbReference>